<gene>
    <name evidence="8" type="ordered locus">Dole_2101</name>
</gene>
<dbReference type="EMBL" id="CP000859">
    <property type="protein sequence ID" value="ABW67905.1"/>
    <property type="molecule type" value="Genomic_DNA"/>
</dbReference>
<keyword evidence="9" id="KW-1185">Reference proteome</keyword>
<dbReference type="PANTHER" id="PTHR30038:SF7">
    <property type="entry name" value="TUNGSTEN-CONTAINING GLYCERALDEHYDE-3-PHOSPHATE:FERREDOXIN OXIDOREDUCTASE"/>
    <property type="match status" value="1"/>
</dbReference>
<dbReference type="HOGENOM" id="CLU_440510_0_0_7"/>
<dbReference type="SMART" id="SM00790">
    <property type="entry name" value="AFOR_N"/>
    <property type="match status" value="1"/>
</dbReference>
<keyword evidence="6" id="KW-0411">Iron-sulfur</keyword>
<dbReference type="KEGG" id="dol:Dole_2101"/>
<dbReference type="InterPro" id="IPR036503">
    <property type="entry name" value="Ald_Fedxn_OxRdtase_N_sf"/>
</dbReference>
<dbReference type="GO" id="GO:0009055">
    <property type="term" value="F:electron transfer activity"/>
    <property type="evidence" value="ECO:0007669"/>
    <property type="project" value="InterPro"/>
</dbReference>
<dbReference type="InterPro" id="IPR001203">
    <property type="entry name" value="OxRdtase_Ald_Fedxn_C"/>
</dbReference>
<dbReference type="OrthoDB" id="9761837at2"/>
<proteinExistence type="inferred from homology"/>
<dbReference type="GO" id="GO:0046872">
    <property type="term" value="F:metal ion binding"/>
    <property type="evidence" value="ECO:0007669"/>
    <property type="project" value="UniProtKB-KW"/>
</dbReference>
<dbReference type="Gene3D" id="1.10.569.10">
    <property type="entry name" value="Aldehyde Ferredoxin Oxidoreductase Protein, subunit A, domain 2"/>
    <property type="match status" value="1"/>
</dbReference>
<dbReference type="Gene3D" id="3.60.9.10">
    <property type="entry name" value="Aldehyde ferredoxin oxidoreductase, N-terminal domain"/>
    <property type="match status" value="1"/>
</dbReference>
<dbReference type="InterPro" id="IPR013984">
    <property type="entry name" value="Ald_Fedxn_OxRdtase_dom2"/>
</dbReference>
<dbReference type="STRING" id="96561.Dole_2101"/>
<dbReference type="Proteomes" id="UP000008561">
    <property type="component" value="Chromosome"/>
</dbReference>
<name>A8ZTX2_DESOH</name>
<protein>
    <submittedName>
        <fullName evidence="8">Aldehyde ferredoxin oxidoreductase</fullName>
    </submittedName>
</protein>
<dbReference type="PANTHER" id="PTHR30038">
    <property type="entry name" value="ALDEHYDE FERREDOXIN OXIDOREDUCTASE"/>
    <property type="match status" value="1"/>
</dbReference>
<evidence type="ECO:0000256" key="2">
    <source>
        <dbReference type="ARBA" id="ARBA00011032"/>
    </source>
</evidence>
<dbReference type="GO" id="GO:0016625">
    <property type="term" value="F:oxidoreductase activity, acting on the aldehyde or oxo group of donors, iron-sulfur protein as acceptor"/>
    <property type="evidence" value="ECO:0007669"/>
    <property type="project" value="InterPro"/>
</dbReference>
<evidence type="ECO:0000256" key="4">
    <source>
        <dbReference type="ARBA" id="ARBA00022723"/>
    </source>
</evidence>
<comment type="cofactor">
    <cofactor evidence="1">
        <name>[4Fe-4S] cluster</name>
        <dbReference type="ChEBI" id="CHEBI:49883"/>
    </cofactor>
</comment>
<evidence type="ECO:0000313" key="9">
    <source>
        <dbReference type="Proteomes" id="UP000008561"/>
    </source>
</evidence>
<keyword evidence="5" id="KW-0408">Iron</keyword>
<dbReference type="AlphaFoldDB" id="A8ZTX2"/>
<evidence type="ECO:0000256" key="3">
    <source>
        <dbReference type="ARBA" id="ARBA00022485"/>
    </source>
</evidence>
<dbReference type="SUPFAM" id="SSF56228">
    <property type="entry name" value="Aldehyde ferredoxin oxidoreductase, N-terminal domain"/>
    <property type="match status" value="1"/>
</dbReference>
<dbReference type="GO" id="GO:0051539">
    <property type="term" value="F:4 iron, 4 sulfur cluster binding"/>
    <property type="evidence" value="ECO:0007669"/>
    <property type="project" value="UniProtKB-KW"/>
</dbReference>
<dbReference type="InterPro" id="IPR036021">
    <property type="entry name" value="Tungsten_al_ferr_oxy-like_C"/>
</dbReference>
<keyword evidence="4" id="KW-0479">Metal-binding</keyword>
<evidence type="ECO:0000313" key="8">
    <source>
        <dbReference type="EMBL" id="ABW67905.1"/>
    </source>
</evidence>
<dbReference type="InterPro" id="IPR013983">
    <property type="entry name" value="Ald_Fedxn_OxRdtase_N"/>
</dbReference>
<keyword evidence="3" id="KW-0004">4Fe-4S</keyword>
<evidence type="ECO:0000256" key="1">
    <source>
        <dbReference type="ARBA" id="ARBA00001966"/>
    </source>
</evidence>
<comment type="similarity">
    <text evidence="2">Belongs to the AOR/FOR family.</text>
</comment>
<organism evidence="8 9">
    <name type="scientific">Desulfosudis oleivorans (strain DSM 6200 / JCM 39069 / Hxd3)</name>
    <name type="common">Desulfococcus oleovorans</name>
    <dbReference type="NCBI Taxonomy" id="96561"/>
    <lineage>
        <taxon>Bacteria</taxon>
        <taxon>Pseudomonadati</taxon>
        <taxon>Thermodesulfobacteriota</taxon>
        <taxon>Desulfobacteria</taxon>
        <taxon>Desulfobacterales</taxon>
        <taxon>Desulfosudaceae</taxon>
        <taxon>Desulfosudis</taxon>
    </lineage>
</organism>
<reference evidence="8 9" key="1">
    <citation type="submission" date="2007-10" db="EMBL/GenBank/DDBJ databases">
        <title>Complete sequence of Desulfococcus oleovorans Hxd3.</title>
        <authorList>
            <consortium name="US DOE Joint Genome Institute"/>
            <person name="Copeland A."/>
            <person name="Lucas S."/>
            <person name="Lapidus A."/>
            <person name="Barry K."/>
            <person name="Glavina del Rio T."/>
            <person name="Dalin E."/>
            <person name="Tice H."/>
            <person name="Pitluck S."/>
            <person name="Kiss H."/>
            <person name="Brettin T."/>
            <person name="Bruce D."/>
            <person name="Detter J.C."/>
            <person name="Han C."/>
            <person name="Schmutz J."/>
            <person name="Larimer F."/>
            <person name="Land M."/>
            <person name="Hauser L."/>
            <person name="Kyrpides N."/>
            <person name="Kim E."/>
            <person name="Wawrik B."/>
            <person name="Richardson P."/>
        </authorList>
    </citation>
    <scope>NUCLEOTIDE SEQUENCE [LARGE SCALE GENOMIC DNA]</scope>
    <source>
        <strain evidence="9">DSM 6200 / JCM 39069 / Hxd3</strain>
    </source>
</reference>
<dbReference type="eggNOG" id="COG2414">
    <property type="taxonomic scope" value="Bacteria"/>
</dbReference>
<dbReference type="InterPro" id="IPR051919">
    <property type="entry name" value="W-dependent_AOR"/>
</dbReference>
<evidence type="ECO:0000256" key="5">
    <source>
        <dbReference type="ARBA" id="ARBA00023004"/>
    </source>
</evidence>
<dbReference type="Pfam" id="PF02730">
    <property type="entry name" value="AFOR_N"/>
    <property type="match status" value="1"/>
</dbReference>
<dbReference type="SUPFAM" id="SSF48310">
    <property type="entry name" value="Aldehyde ferredoxin oxidoreductase, C-terminal domains"/>
    <property type="match status" value="1"/>
</dbReference>
<accession>A8ZTX2</accession>
<evidence type="ECO:0000259" key="7">
    <source>
        <dbReference type="SMART" id="SM00790"/>
    </source>
</evidence>
<dbReference type="Pfam" id="PF01314">
    <property type="entry name" value="AFOR_C"/>
    <property type="match status" value="1"/>
</dbReference>
<sequence length="629" mass="70952">MNASNHFLKVLLLNAGNGFYRMQRYAVGDFFGPVDLGIHLAYKHHSLNIGAGLLAGSVLPGSNRLIVTGISPCWHGFYISSMGGAALVFDNLGINMLSILGKASQPSLLYLNRTHGEEIEVELVPVQPDRIWSQGRRGVYAVMDYALETFAARYEDDPRVLAVGPAALCTDIGAICSAPLKKGELTHADTWAGRGGFGTKLLQEHGILGVIYGGTHVDEDFCNRSVADQWFEDKFNQRMAAKDMEATAKYRFDPKFNTGGTFGVNYASMEGNLLAFNYRSIYWSEEERRNLHSRLVLDHYLKQFNEETIVPKQQRTCGEPCAAVCKKLNGEYKKDYEPYQAMGPLCGVFDQRAAEALNHHGDTLGFDAISAGGVISWLMDCLDENLIAPEALGVEGRPRWKMDDFDVTHDSMHNARLGIALLDQMTTPGGKIPLAFGARKFARRLAREKGKAVRDRFVYLAFARQGWMVPNQYWTPGAFAPMAIMGKYYMHYGRDFLPPRDLGRECARRLVQELMLDNMGMCRFHRGWAEEMMPDIVEKIFGEKKRFLRSIHLTAGRIASRNASVFWEPERVADLVAGFLKKKKTVDDIKNEALDRWIDFFDTDKNAAAYEFWYEIHKGIHESLREFPD</sequence>
<feature type="domain" description="Aldehyde ferredoxin oxidoreductase N-terminal" evidence="7">
    <location>
        <begin position="7"/>
        <end position="216"/>
    </location>
</feature>
<evidence type="ECO:0000256" key="6">
    <source>
        <dbReference type="ARBA" id="ARBA00023014"/>
    </source>
</evidence>